<dbReference type="Proteomes" id="UP000314294">
    <property type="component" value="Unassembled WGS sequence"/>
</dbReference>
<protein>
    <submittedName>
        <fullName evidence="2">Uncharacterized protein</fullName>
    </submittedName>
</protein>
<reference evidence="2 3" key="1">
    <citation type="submission" date="2019-03" db="EMBL/GenBank/DDBJ databases">
        <title>First draft genome of Liparis tanakae, snailfish: a comprehensive survey of snailfish specific genes.</title>
        <authorList>
            <person name="Kim W."/>
            <person name="Song I."/>
            <person name="Jeong J.-H."/>
            <person name="Kim D."/>
            <person name="Kim S."/>
            <person name="Ryu S."/>
            <person name="Song J.Y."/>
            <person name="Lee S.K."/>
        </authorList>
    </citation>
    <scope>NUCLEOTIDE SEQUENCE [LARGE SCALE GENOMIC DNA]</scope>
    <source>
        <tissue evidence="2">Muscle</tissue>
    </source>
</reference>
<feature type="compositionally biased region" description="Acidic residues" evidence="1">
    <location>
        <begin position="16"/>
        <end position="27"/>
    </location>
</feature>
<feature type="compositionally biased region" description="Basic and acidic residues" evidence="1">
    <location>
        <begin position="1"/>
        <end position="15"/>
    </location>
</feature>
<keyword evidence="3" id="KW-1185">Reference proteome</keyword>
<feature type="region of interest" description="Disordered" evidence="1">
    <location>
        <begin position="105"/>
        <end position="134"/>
    </location>
</feature>
<proteinExistence type="predicted"/>
<evidence type="ECO:0000256" key="1">
    <source>
        <dbReference type="SAM" id="MobiDB-lite"/>
    </source>
</evidence>
<comment type="caution">
    <text evidence="2">The sequence shown here is derived from an EMBL/GenBank/DDBJ whole genome shotgun (WGS) entry which is preliminary data.</text>
</comment>
<organism evidence="2 3">
    <name type="scientific">Liparis tanakae</name>
    <name type="common">Tanaka's snailfish</name>
    <dbReference type="NCBI Taxonomy" id="230148"/>
    <lineage>
        <taxon>Eukaryota</taxon>
        <taxon>Metazoa</taxon>
        <taxon>Chordata</taxon>
        <taxon>Craniata</taxon>
        <taxon>Vertebrata</taxon>
        <taxon>Euteleostomi</taxon>
        <taxon>Actinopterygii</taxon>
        <taxon>Neopterygii</taxon>
        <taxon>Teleostei</taxon>
        <taxon>Neoteleostei</taxon>
        <taxon>Acanthomorphata</taxon>
        <taxon>Eupercaria</taxon>
        <taxon>Perciformes</taxon>
        <taxon>Cottioidei</taxon>
        <taxon>Cottales</taxon>
        <taxon>Liparidae</taxon>
        <taxon>Liparis</taxon>
    </lineage>
</organism>
<gene>
    <name evidence="2" type="ORF">EYF80_016617</name>
</gene>
<feature type="compositionally biased region" description="Basic residues" evidence="1">
    <location>
        <begin position="125"/>
        <end position="134"/>
    </location>
</feature>
<evidence type="ECO:0000313" key="3">
    <source>
        <dbReference type="Proteomes" id="UP000314294"/>
    </source>
</evidence>
<evidence type="ECO:0000313" key="2">
    <source>
        <dbReference type="EMBL" id="TNN73131.1"/>
    </source>
</evidence>
<accession>A0A4Z2I5T5</accession>
<name>A0A4Z2I5T5_9TELE</name>
<sequence length="134" mass="15897">MLLQREEKLLHHSREEEEEEEKEEEEDSLRNKDLTLSSTRWMSLISYLGKKPTDQKERASSSPAWYRSLRDTRLNRNAFRLQKVTAGNVMIGVVTSSSLKWIRSTHTNSRKVSEPKKNTTQRQRLMQKRSYVKM</sequence>
<dbReference type="AlphaFoldDB" id="A0A4Z2I5T5"/>
<feature type="region of interest" description="Disordered" evidence="1">
    <location>
        <begin position="1"/>
        <end position="34"/>
    </location>
</feature>
<dbReference type="EMBL" id="SRLO01000128">
    <property type="protein sequence ID" value="TNN73131.1"/>
    <property type="molecule type" value="Genomic_DNA"/>
</dbReference>